<protein>
    <submittedName>
        <fullName evidence="1">Unannotated protein</fullName>
    </submittedName>
</protein>
<evidence type="ECO:0000313" key="1">
    <source>
        <dbReference type="EMBL" id="CAB4669124.1"/>
    </source>
</evidence>
<dbReference type="EMBL" id="CAEZWM010000206">
    <property type="protein sequence ID" value="CAB4669124.1"/>
    <property type="molecule type" value="Genomic_DNA"/>
</dbReference>
<accession>A0A6J6M8B6</accession>
<name>A0A6J6M8B6_9ZZZZ</name>
<dbReference type="AlphaFoldDB" id="A0A6J6M8B6"/>
<organism evidence="1">
    <name type="scientific">freshwater metagenome</name>
    <dbReference type="NCBI Taxonomy" id="449393"/>
    <lineage>
        <taxon>unclassified sequences</taxon>
        <taxon>metagenomes</taxon>
        <taxon>ecological metagenomes</taxon>
    </lineage>
</organism>
<gene>
    <name evidence="1" type="ORF">UFOPK2242_01357</name>
</gene>
<proteinExistence type="predicted"/>
<reference evidence="1" key="1">
    <citation type="submission" date="2020-05" db="EMBL/GenBank/DDBJ databases">
        <authorList>
            <person name="Chiriac C."/>
            <person name="Salcher M."/>
            <person name="Ghai R."/>
            <person name="Kavagutti S V."/>
        </authorList>
    </citation>
    <scope>NUCLEOTIDE SEQUENCE</scope>
</reference>
<sequence>MKDGTGAAVAGASVVGSWYKGTTLLSSKTQKTATTGIATSSSGAIAAVTGNTLKFCVTAITLTGATWNPAIYAPTTKTDCMLWTVP</sequence>